<keyword evidence="3" id="KW-1185">Reference proteome</keyword>
<proteinExistence type="predicted"/>
<feature type="region of interest" description="Disordered" evidence="1">
    <location>
        <begin position="41"/>
        <end position="85"/>
    </location>
</feature>
<evidence type="ECO:0000313" key="2">
    <source>
        <dbReference type="EMBL" id="AWM37568.1"/>
    </source>
</evidence>
<evidence type="ECO:0000256" key="1">
    <source>
        <dbReference type="SAM" id="MobiDB-lite"/>
    </source>
</evidence>
<sequence>MGRTAHPVMAVQVSCSFGLVAPVLCNRGFRCGTVWGPVAPLPSATAPPRNPARGGGPANSGLGATRPNLVAQARGASHPRKACEV</sequence>
<evidence type="ECO:0000313" key="3">
    <source>
        <dbReference type="Proteomes" id="UP000245802"/>
    </source>
</evidence>
<dbReference type="AlphaFoldDB" id="A0A2Z3GW61"/>
<dbReference type="KEGG" id="gog:C1280_11475"/>
<organism evidence="2 3">
    <name type="scientific">Gemmata obscuriglobus</name>
    <dbReference type="NCBI Taxonomy" id="114"/>
    <lineage>
        <taxon>Bacteria</taxon>
        <taxon>Pseudomonadati</taxon>
        <taxon>Planctomycetota</taxon>
        <taxon>Planctomycetia</taxon>
        <taxon>Gemmatales</taxon>
        <taxon>Gemmataceae</taxon>
        <taxon>Gemmata</taxon>
    </lineage>
</organism>
<name>A0A2Z3GW61_9BACT</name>
<protein>
    <submittedName>
        <fullName evidence="2">Uncharacterized protein</fullName>
    </submittedName>
</protein>
<dbReference type="EMBL" id="CP025958">
    <property type="protein sequence ID" value="AWM37568.1"/>
    <property type="molecule type" value="Genomic_DNA"/>
</dbReference>
<dbReference type="Proteomes" id="UP000245802">
    <property type="component" value="Chromosome"/>
</dbReference>
<reference evidence="2 3" key="1">
    <citation type="submission" date="2018-01" db="EMBL/GenBank/DDBJ databases">
        <title>G. obscuriglobus.</title>
        <authorList>
            <person name="Franke J."/>
            <person name="Blomberg W."/>
            <person name="Selmecki A."/>
        </authorList>
    </citation>
    <scope>NUCLEOTIDE SEQUENCE [LARGE SCALE GENOMIC DNA]</scope>
    <source>
        <strain evidence="2 3">DSM 5831</strain>
    </source>
</reference>
<accession>A0A2Z3GW61</accession>
<gene>
    <name evidence="2" type="ORF">C1280_11475</name>
</gene>